<gene>
    <name evidence="8" type="ORF">CAPTEDRAFT_198699</name>
</gene>
<dbReference type="Pfam" id="PF03062">
    <property type="entry name" value="MBOAT"/>
    <property type="match status" value="1"/>
</dbReference>
<dbReference type="AlphaFoldDB" id="R7V2W0"/>
<feature type="transmembrane region" description="Helical" evidence="7">
    <location>
        <begin position="135"/>
        <end position="156"/>
    </location>
</feature>
<feature type="transmembrane region" description="Helical" evidence="7">
    <location>
        <begin position="403"/>
        <end position="421"/>
    </location>
</feature>
<evidence type="ECO:0008006" key="11">
    <source>
        <dbReference type="Google" id="ProtNLM"/>
    </source>
</evidence>
<dbReference type="PANTHER" id="PTHR13285">
    <property type="entry name" value="ACYLTRANSFERASE"/>
    <property type="match status" value="1"/>
</dbReference>
<proteinExistence type="inferred from homology"/>
<dbReference type="InterPro" id="IPR004299">
    <property type="entry name" value="MBOAT_fam"/>
</dbReference>
<feature type="transmembrane region" description="Helical" evidence="7">
    <location>
        <begin position="469"/>
        <end position="490"/>
    </location>
</feature>
<evidence type="ECO:0000313" key="9">
    <source>
        <dbReference type="EnsemblMetazoa" id="CapteP198699"/>
    </source>
</evidence>
<organism evidence="8">
    <name type="scientific">Capitella teleta</name>
    <name type="common">Polychaete worm</name>
    <dbReference type="NCBI Taxonomy" id="283909"/>
    <lineage>
        <taxon>Eukaryota</taxon>
        <taxon>Metazoa</taxon>
        <taxon>Spiralia</taxon>
        <taxon>Lophotrochozoa</taxon>
        <taxon>Annelida</taxon>
        <taxon>Polychaeta</taxon>
        <taxon>Sedentaria</taxon>
        <taxon>Scolecida</taxon>
        <taxon>Capitellidae</taxon>
        <taxon>Capitella</taxon>
    </lineage>
</organism>
<comment type="similarity">
    <text evidence="5">Belongs to the membrane-bound acyltransferase family. HHAT subfamily.</text>
</comment>
<evidence type="ECO:0000256" key="6">
    <source>
        <dbReference type="SAM" id="MobiDB-lite"/>
    </source>
</evidence>
<dbReference type="HOGENOM" id="CLU_027533_3_1_1"/>
<keyword evidence="2 7" id="KW-0812">Transmembrane</keyword>
<feature type="transmembrane region" description="Helical" evidence="7">
    <location>
        <begin position="162"/>
        <end position="184"/>
    </location>
</feature>
<comment type="subcellular location">
    <subcellularLocation>
        <location evidence="1">Membrane</location>
        <topology evidence="1">Multi-pass membrane protein</topology>
    </subcellularLocation>
</comment>
<protein>
    <recommendedName>
        <fullName evidence="11">Protein-cysteine N-palmitoyltransferase Rasp</fullName>
    </recommendedName>
</protein>
<dbReference type="GO" id="GO:0005783">
    <property type="term" value="C:endoplasmic reticulum"/>
    <property type="evidence" value="ECO:0007669"/>
    <property type="project" value="TreeGrafter"/>
</dbReference>
<feature type="compositionally biased region" description="Basic and acidic residues" evidence="6">
    <location>
        <begin position="1"/>
        <end position="15"/>
    </location>
</feature>
<dbReference type="EMBL" id="KB295623">
    <property type="protein sequence ID" value="ELU12899.1"/>
    <property type="molecule type" value="Genomic_DNA"/>
</dbReference>
<evidence type="ECO:0000256" key="5">
    <source>
        <dbReference type="ARBA" id="ARBA00038268"/>
    </source>
</evidence>
<evidence type="ECO:0000256" key="4">
    <source>
        <dbReference type="ARBA" id="ARBA00023136"/>
    </source>
</evidence>
<dbReference type="OrthoDB" id="420606at2759"/>
<dbReference type="FunCoup" id="R7V2W0">
    <property type="interactions" value="213"/>
</dbReference>
<feature type="transmembrane region" description="Helical" evidence="7">
    <location>
        <begin position="205"/>
        <end position="226"/>
    </location>
</feature>
<reference evidence="8 10" key="2">
    <citation type="journal article" date="2013" name="Nature">
        <title>Insights into bilaterian evolution from three spiralian genomes.</title>
        <authorList>
            <person name="Simakov O."/>
            <person name="Marletaz F."/>
            <person name="Cho S.J."/>
            <person name="Edsinger-Gonzales E."/>
            <person name="Havlak P."/>
            <person name="Hellsten U."/>
            <person name="Kuo D.H."/>
            <person name="Larsson T."/>
            <person name="Lv J."/>
            <person name="Arendt D."/>
            <person name="Savage R."/>
            <person name="Osoegawa K."/>
            <person name="de Jong P."/>
            <person name="Grimwood J."/>
            <person name="Chapman J.A."/>
            <person name="Shapiro H."/>
            <person name="Aerts A."/>
            <person name="Otillar R.P."/>
            <person name="Terry A.Y."/>
            <person name="Boore J.L."/>
            <person name="Grigoriev I.V."/>
            <person name="Lindberg D.R."/>
            <person name="Seaver E.C."/>
            <person name="Weisblat D.A."/>
            <person name="Putnam N.H."/>
            <person name="Rokhsar D.S."/>
        </authorList>
    </citation>
    <scope>NUCLEOTIDE SEQUENCE</scope>
    <source>
        <strain evidence="8 10">I ESC-2004</strain>
    </source>
</reference>
<evidence type="ECO:0000313" key="10">
    <source>
        <dbReference type="Proteomes" id="UP000014760"/>
    </source>
</evidence>
<dbReference type="EnsemblMetazoa" id="CapteT198699">
    <property type="protein sequence ID" value="CapteP198699"/>
    <property type="gene ID" value="CapteG198699"/>
</dbReference>
<dbReference type="PANTHER" id="PTHR13285:SF18">
    <property type="entry name" value="PROTEIN-CYSTEINE N-PALMITOYLTRANSFERASE RASP"/>
    <property type="match status" value="1"/>
</dbReference>
<dbReference type="STRING" id="283909.R7V2W0"/>
<evidence type="ECO:0000256" key="3">
    <source>
        <dbReference type="ARBA" id="ARBA00022989"/>
    </source>
</evidence>
<evidence type="ECO:0000256" key="7">
    <source>
        <dbReference type="SAM" id="Phobius"/>
    </source>
</evidence>
<feature type="transmembrane region" description="Helical" evidence="7">
    <location>
        <begin position="290"/>
        <end position="310"/>
    </location>
</feature>
<dbReference type="GO" id="GO:0016020">
    <property type="term" value="C:membrane"/>
    <property type="evidence" value="ECO:0007669"/>
    <property type="project" value="UniProtKB-SubCell"/>
</dbReference>
<dbReference type="GO" id="GO:0016409">
    <property type="term" value="F:palmitoyltransferase activity"/>
    <property type="evidence" value="ECO:0007669"/>
    <property type="project" value="TreeGrafter"/>
</dbReference>
<feature type="region of interest" description="Disordered" evidence="6">
    <location>
        <begin position="1"/>
        <end position="23"/>
    </location>
</feature>
<feature type="transmembrane region" description="Helical" evidence="7">
    <location>
        <begin position="45"/>
        <end position="64"/>
    </location>
</feature>
<sequence length="541" mass="62517">MVNQNGHRETGNDQRAEEEEVSEPSKASKIRLYYSGPVPLPRWETWMYISGWVGAVSFCYYAVYEASKQYANEFDRSSFVDGWKILGGRKDVSNFEWIFWSTLFFQLWKIIAGHMLIGQLCRLSPDLNRWRGDIFLVYGVCALTLLIGPWACGVFVVQSLLFYAASLSCNSICIWILSIALIFINNNRTINEKMENLNWDKNFRHGYFMITADFAMNIIRGTGAALSLAESKSWLSKGHFACVKDVLLYMFYIPLFFCGPLVNFEDFCKQMSKPVVPFSREVKTSMIKRLLRIVIWWFVINIFLHLFHITALQKSHHVMSRLRLWALAGVGFCQGQFFMQKYFIMFGLPSLIASLDDIIAPSFPKCISRIYLFSEMWKSFDHGLYNFIKSHIYIPLGGSRKGAFRQLLASFLCFAFIYLWHGATRSLLFWALLNHAGIVAEVLGTKLTQMKFVQQMEEEYLGLRNSRRIRALFGIPMFCLSAMATFYFFGGSFMAQTIYRRLLFEGFPLSNLALVIFVYCLVQTSMEVQIWEAKKAGQKSL</sequence>
<evidence type="ECO:0000256" key="2">
    <source>
        <dbReference type="ARBA" id="ARBA00022692"/>
    </source>
</evidence>
<evidence type="ECO:0000256" key="1">
    <source>
        <dbReference type="ARBA" id="ARBA00004141"/>
    </source>
</evidence>
<keyword evidence="4 7" id="KW-0472">Membrane</keyword>
<keyword evidence="10" id="KW-1185">Reference proteome</keyword>
<dbReference type="Proteomes" id="UP000014760">
    <property type="component" value="Unassembled WGS sequence"/>
</dbReference>
<dbReference type="OMA" id="AWAQTYT"/>
<accession>R7V2W0</accession>
<dbReference type="InterPro" id="IPR051085">
    <property type="entry name" value="MB_O-acyltransferase"/>
</dbReference>
<dbReference type="EMBL" id="AMQN01000776">
    <property type="status" value="NOT_ANNOTATED_CDS"/>
    <property type="molecule type" value="Genomic_DNA"/>
</dbReference>
<reference evidence="10" key="1">
    <citation type="submission" date="2012-12" db="EMBL/GenBank/DDBJ databases">
        <authorList>
            <person name="Hellsten U."/>
            <person name="Grimwood J."/>
            <person name="Chapman J.A."/>
            <person name="Shapiro H."/>
            <person name="Aerts A."/>
            <person name="Otillar R.P."/>
            <person name="Terry A.Y."/>
            <person name="Boore J.L."/>
            <person name="Simakov O."/>
            <person name="Marletaz F."/>
            <person name="Cho S.-J."/>
            <person name="Edsinger-Gonzales E."/>
            <person name="Havlak P."/>
            <person name="Kuo D.-H."/>
            <person name="Larsson T."/>
            <person name="Lv J."/>
            <person name="Arendt D."/>
            <person name="Savage R."/>
            <person name="Osoegawa K."/>
            <person name="de Jong P."/>
            <person name="Lindberg D.R."/>
            <person name="Seaver E.C."/>
            <person name="Weisblat D.A."/>
            <person name="Putnam N.H."/>
            <person name="Grigoriev I.V."/>
            <person name="Rokhsar D.S."/>
        </authorList>
    </citation>
    <scope>NUCLEOTIDE SEQUENCE</scope>
    <source>
        <strain evidence="10">I ESC-2004</strain>
    </source>
</reference>
<name>R7V2W0_CAPTE</name>
<keyword evidence="3 7" id="KW-1133">Transmembrane helix</keyword>
<feature type="transmembrane region" description="Helical" evidence="7">
    <location>
        <begin position="502"/>
        <end position="522"/>
    </location>
</feature>
<evidence type="ECO:0000313" key="8">
    <source>
        <dbReference type="EMBL" id="ELU12899.1"/>
    </source>
</evidence>
<reference evidence="9" key="3">
    <citation type="submission" date="2015-06" db="UniProtKB">
        <authorList>
            <consortium name="EnsemblMetazoa"/>
        </authorList>
    </citation>
    <scope>IDENTIFICATION</scope>
</reference>
<feature type="transmembrane region" description="Helical" evidence="7">
    <location>
        <begin position="246"/>
        <end position="264"/>
    </location>
</feature>